<dbReference type="PANTHER" id="PTHR44757:SF2">
    <property type="entry name" value="BIOFILM ARCHITECTURE MAINTENANCE PROTEIN MBAA"/>
    <property type="match status" value="1"/>
</dbReference>
<feature type="domain" description="GGDEF" evidence="4">
    <location>
        <begin position="301"/>
        <end position="433"/>
    </location>
</feature>
<protein>
    <submittedName>
        <fullName evidence="5">Cyclic di-GMP phosphodiesterase Gmr</fullName>
        <ecNumber evidence="5">3.1.4.52</ecNumber>
    </submittedName>
</protein>
<name>A0A1J5QSY4_9ZZZZ</name>
<dbReference type="InterPro" id="IPR012226">
    <property type="entry name" value="Diguanyl_cyclase/Pdiesterase"/>
</dbReference>
<dbReference type="FunFam" id="3.20.20.450:FF:000001">
    <property type="entry name" value="Cyclic di-GMP phosphodiesterase yahA"/>
    <property type="match status" value="1"/>
</dbReference>
<dbReference type="Gene3D" id="3.20.20.450">
    <property type="entry name" value="EAL domain"/>
    <property type="match status" value="1"/>
</dbReference>
<dbReference type="SMART" id="SM00052">
    <property type="entry name" value="EAL"/>
    <property type="match status" value="1"/>
</dbReference>
<dbReference type="SUPFAM" id="SSF55785">
    <property type="entry name" value="PYP-like sensor domain (PAS domain)"/>
    <property type="match status" value="2"/>
</dbReference>
<dbReference type="AlphaFoldDB" id="A0A1J5QSY4"/>
<evidence type="ECO:0000259" key="1">
    <source>
        <dbReference type="PROSITE" id="PS50112"/>
    </source>
</evidence>
<dbReference type="SMART" id="SM00091">
    <property type="entry name" value="PAS"/>
    <property type="match status" value="2"/>
</dbReference>
<dbReference type="InterPro" id="IPR035919">
    <property type="entry name" value="EAL_sf"/>
</dbReference>
<dbReference type="InterPro" id="IPR000700">
    <property type="entry name" value="PAS-assoc_C"/>
</dbReference>
<evidence type="ECO:0000259" key="2">
    <source>
        <dbReference type="PROSITE" id="PS50113"/>
    </source>
</evidence>
<dbReference type="SMART" id="SM00267">
    <property type="entry name" value="GGDEF"/>
    <property type="match status" value="1"/>
</dbReference>
<comment type="caution">
    <text evidence="5">The sequence shown here is derived from an EMBL/GenBank/DDBJ whole genome shotgun (WGS) entry which is preliminary data.</text>
</comment>
<dbReference type="EMBL" id="MLJW01000478">
    <property type="protein sequence ID" value="OIQ86458.1"/>
    <property type="molecule type" value="Genomic_DNA"/>
</dbReference>
<dbReference type="CDD" id="cd01949">
    <property type="entry name" value="GGDEF"/>
    <property type="match status" value="1"/>
</dbReference>
<dbReference type="NCBIfam" id="TIGR00254">
    <property type="entry name" value="GGDEF"/>
    <property type="match status" value="1"/>
</dbReference>
<dbReference type="NCBIfam" id="TIGR00229">
    <property type="entry name" value="sensory_box"/>
    <property type="match status" value="2"/>
</dbReference>
<dbReference type="Gene3D" id="3.30.70.270">
    <property type="match status" value="1"/>
</dbReference>
<evidence type="ECO:0000259" key="3">
    <source>
        <dbReference type="PROSITE" id="PS50883"/>
    </source>
</evidence>
<dbReference type="SUPFAM" id="SSF55073">
    <property type="entry name" value="Nucleotide cyclase"/>
    <property type="match status" value="1"/>
</dbReference>
<dbReference type="InterPro" id="IPR043128">
    <property type="entry name" value="Rev_trsase/Diguanyl_cyclase"/>
</dbReference>
<dbReference type="GO" id="GO:0071111">
    <property type="term" value="F:cyclic-guanylate-specific phosphodiesterase activity"/>
    <property type="evidence" value="ECO:0007669"/>
    <property type="project" value="UniProtKB-EC"/>
</dbReference>
<dbReference type="InterPro" id="IPR000160">
    <property type="entry name" value="GGDEF_dom"/>
</dbReference>
<reference evidence="5" key="1">
    <citation type="submission" date="2016-10" db="EMBL/GenBank/DDBJ databases">
        <title>Sequence of Gallionella enrichment culture.</title>
        <authorList>
            <person name="Poehlein A."/>
            <person name="Muehling M."/>
            <person name="Daniel R."/>
        </authorList>
    </citation>
    <scope>NUCLEOTIDE SEQUENCE</scope>
</reference>
<dbReference type="InterPro" id="IPR000014">
    <property type="entry name" value="PAS"/>
</dbReference>
<dbReference type="Pfam" id="PF13426">
    <property type="entry name" value="PAS_9"/>
    <property type="match status" value="2"/>
</dbReference>
<dbReference type="SUPFAM" id="SSF141868">
    <property type="entry name" value="EAL domain-like"/>
    <property type="match status" value="1"/>
</dbReference>
<dbReference type="PROSITE" id="PS50883">
    <property type="entry name" value="EAL"/>
    <property type="match status" value="1"/>
</dbReference>
<dbReference type="Gene3D" id="3.30.450.20">
    <property type="entry name" value="PAS domain"/>
    <property type="match status" value="2"/>
</dbReference>
<dbReference type="InterPro" id="IPR001633">
    <property type="entry name" value="EAL_dom"/>
</dbReference>
<organism evidence="5">
    <name type="scientific">mine drainage metagenome</name>
    <dbReference type="NCBI Taxonomy" id="410659"/>
    <lineage>
        <taxon>unclassified sequences</taxon>
        <taxon>metagenomes</taxon>
        <taxon>ecological metagenomes</taxon>
    </lineage>
</organism>
<dbReference type="InterPro" id="IPR001610">
    <property type="entry name" value="PAC"/>
</dbReference>
<evidence type="ECO:0000259" key="4">
    <source>
        <dbReference type="PROSITE" id="PS50887"/>
    </source>
</evidence>
<dbReference type="InterPro" id="IPR035965">
    <property type="entry name" value="PAS-like_dom_sf"/>
</dbReference>
<dbReference type="CDD" id="cd01948">
    <property type="entry name" value="EAL"/>
    <property type="match status" value="1"/>
</dbReference>
<dbReference type="PROSITE" id="PS50112">
    <property type="entry name" value="PAS"/>
    <property type="match status" value="1"/>
</dbReference>
<gene>
    <name evidence="5" type="primary">gmr_158</name>
    <name evidence="5" type="ORF">GALL_316920</name>
</gene>
<keyword evidence="5" id="KW-0378">Hydrolase</keyword>
<dbReference type="Pfam" id="PF00563">
    <property type="entry name" value="EAL"/>
    <property type="match status" value="1"/>
</dbReference>
<dbReference type="PIRSF" id="PIRSF005925">
    <property type="entry name" value="Dos"/>
    <property type="match status" value="1"/>
</dbReference>
<dbReference type="EC" id="3.1.4.52" evidence="5"/>
<dbReference type="InterPro" id="IPR052155">
    <property type="entry name" value="Biofilm_reg_signaling"/>
</dbReference>
<dbReference type="PROSITE" id="PS50113">
    <property type="entry name" value="PAC"/>
    <property type="match status" value="1"/>
</dbReference>
<proteinExistence type="predicted"/>
<feature type="domain" description="PAS" evidence="1">
    <location>
        <begin position="144"/>
        <end position="188"/>
    </location>
</feature>
<dbReference type="InterPro" id="IPR029787">
    <property type="entry name" value="Nucleotide_cyclase"/>
</dbReference>
<dbReference type="SMART" id="SM00086">
    <property type="entry name" value="PAC"/>
    <property type="match status" value="2"/>
</dbReference>
<sequence length="705" mass="77641">MAGNVGDTLERTETAGEGHVYFQTLFDCSPDPVWILEGSRFIDCNIAAARMLGYASRDEFLFTHPSDLSPPCQPDGSLSYDKAERLIAEVRKSGTTLRFEWLHKRADGSLFPAEVTLCPIQVDGRALIYCTWRDISERKQAESDLTLAASVFHASREGIMVTDAAGLIQSVNPAFTEITGFAAEEAVGASPRLLKSDHHDPAFYEGMWRELMDQGSWQGEVWNRRKTGEVYLQWTTISAIPHPSGGHARFVAVFTDVTDLRRKDDQIRHQAYHDALTGLPNRLLLADRLQHAITVADRDTEPLALLFLDLDRFKLINDSLGHEVGDRLLREVARRIGGALRKSDTVARLGGDEFVVLLPGLGMQEAAQVAEKIIAVLARPFDLDGRPVRTATSIGIALYPRDGTDAATLLRQADAAMYRAKAEGIGGFSFVDADLNTRAARRLEQEAALHRAVENGEFELFYQPKVLLASGAPCGAEALIRWRTPEGLVAPDQFIPLAEETGLILPIGAWVLAEACRQVRAWRDQGLDTQVAVNLSPRQFRDENLPERLAAILAETGLPGAALELELTESTVMDDPAKAATMLHRIRALGVAVSVDDFGTGYSSLAYLKKFPINAVKIDRSFIADMEQDADDDAIVQMIIALAQSLRLKVVAEGVEQPHQQGTLQAMGCDMVQGYLHSRPLPATEFRAWMENRARPHSAAPHPKE</sequence>
<accession>A0A1J5QSY4</accession>
<dbReference type="PANTHER" id="PTHR44757">
    <property type="entry name" value="DIGUANYLATE CYCLASE DGCP"/>
    <property type="match status" value="1"/>
</dbReference>
<evidence type="ECO:0000313" key="5">
    <source>
        <dbReference type="EMBL" id="OIQ86458.1"/>
    </source>
</evidence>
<dbReference type="CDD" id="cd00130">
    <property type="entry name" value="PAS"/>
    <property type="match status" value="2"/>
</dbReference>
<feature type="domain" description="EAL" evidence="3">
    <location>
        <begin position="442"/>
        <end position="694"/>
    </location>
</feature>
<dbReference type="PROSITE" id="PS50887">
    <property type="entry name" value="GGDEF"/>
    <property type="match status" value="1"/>
</dbReference>
<feature type="domain" description="PAC" evidence="2">
    <location>
        <begin position="97"/>
        <end position="147"/>
    </location>
</feature>
<dbReference type="Pfam" id="PF00990">
    <property type="entry name" value="GGDEF"/>
    <property type="match status" value="1"/>
</dbReference>
<dbReference type="FunFam" id="3.30.70.270:FF:000001">
    <property type="entry name" value="Diguanylate cyclase domain protein"/>
    <property type="match status" value="1"/>
</dbReference>